<name>A0A2R5GGC7_9STRA</name>
<feature type="binding site" evidence="10 11">
    <location>
        <begin position="329"/>
        <end position="331"/>
    </location>
    <ligand>
        <name>NAD(+)</name>
        <dbReference type="ChEBI" id="CHEBI:57540"/>
    </ligand>
</feature>
<evidence type="ECO:0000256" key="3">
    <source>
        <dbReference type="ARBA" id="ARBA00022749"/>
    </source>
</evidence>
<dbReference type="CDD" id="cd04601">
    <property type="entry name" value="CBS_pair_IMPDH"/>
    <property type="match status" value="1"/>
</dbReference>
<feature type="binding site" evidence="10">
    <location>
        <begin position="392"/>
        <end position="393"/>
    </location>
    <ligand>
        <name>IMP</name>
        <dbReference type="ChEBI" id="CHEBI:58053"/>
    </ligand>
</feature>
<keyword evidence="17" id="KW-1185">Reference proteome</keyword>
<keyword evidence="6 10" id="KW-0560">Oxidoreductase</keyword>
<dbReference type="GO" id="GO:0000166">
    <property type="term" value="F:nucleotide binding"/>
    <property type="evidence" value="ECO:0007669"/>
    <property type="project" value="UniProtKB-UniRule"/>
</dbReference>
<comment type="cofactor">
    <cofactor evidence="10">
        <name>K(+)</name>
        <dbReference type="ChEBI" id="CHEBI:29103"/>
    </cofactor>
</comment>
<dbReference type="InterPro" id="IPR013785">
    <property type="entry name" value="Aldolase_TIM"/>
</dbReference>
<dbReference type="GO" id="GO:0003938">
    <property type="term" value="F:IMP dehydrogenase activity"/>
    <property type="evidence" value="ECO:0007669"/>
    <property type="project" value="UniProtKB-UniRule"/>
</dbReference>
<dbReference type="OrthoDB" id="418595at2759"/>
<comment type="caution">
    <text evidence="16">The sequence shown here is derived from an EMBL/GenBank/DDBJ whole genome shotgun (WGS) entry which is preliminary data.</text>
</comment>
<dbReference type="CDD" id="cd00381">
    <property type="entry name" value="IMPDH"/>
    <property type="match status" value="1"/>
</dbReference>
<keyword evidence="8 13" id="KW-0129">CBS domain</keyword>
<evidence type="ECO:0000256" key="6">
    <source>
        <dbReference type="ARBA" id="ARBA00023002"/>
    </source>
</evidence>
<evidence type="ECO:0000256" key="9">
    <source>
        <dbReference type="ARBA" id="ARBA00056556"/>
    </source>
</evidence>
<dbReference type="InParanoid" id="A0A2R5GGC7"/>
<dbReference type="GO" id="GO:0006183">
    <property type="term" value="P:GTP biosynthetic process"/>
    <property type="evidence" value="ECO:0007669"/>
    <property type="project" value="TreeGrafter"/>
</dbReference>
<dbReference type="HAMAP" id="MF_01964">
    <property type="entry name" value="IMPDH"/>
    <property type="match status" value="1"/>
</dbReference>
<evidence type="ECO:0000256" key="11">
    <source>
        <dbReference type="PIRSR" id="PIRSR000130-3"/>
    </source>
</evidence>
<dbReference type="SUPFAM" id="SSF51412">
    <property type="entry name" value="Inosine monophosphate dehydrogenase (IMPDH)"/>
    <property type="match status" value="1"/>
</dbReference>
<dbReference type="Gene3D" id="3.20.20.70">
    <property type="entry name" value="Aldolase class I"/>
    <property type="match status" value="1"/>
</dbReference>
<evidence type="ECO:0000256" key="1">
    <source>
        <dbReference type="ARBA" id="ARBA00005502"/>
    </source>
</evidence>
<dbReference type="PROSITE" id="PS51371">
    <property type="entry name" value="CBS"/>
    <property type="match status" value="2"/>
</dbReference>
<evidence type="ECO:0000313" key="17">
    <source>
        <dbReference type="Proteomes" id="UP000241890"/>
    </source>
</evidence>
<dbReference type="PIRSF" id="PIRSF000130">
    <property type="entry name" value="IMPDH"/>
    <property type="match status" value="1"/>
</dbReference>
<dbReference type="SUPFAM" id="SSF54631">
    <property type="entry name" value="CBS-domain pair"/>
    <property type="match status" value="1"/>
</dbReference>
<evidence type="ECO:0000256" key="4">
    <source>
        <dbReference type="ARBA" id="ARBA00022755"/>
    </source>
</evidence>
<keyword evidence="3 10" id="KW-0332">GMP biosynthesis</keyword>
<dbReference type="UniPathway" id="UPA00601">
    <property type="reaction ID" value="UER00295"/>
</dbReference>
<evidence type="ECO:0000256" key="7">
    <source>
        <dbReference type="ARBA" id="ARBA00023027"/>
    </source>
</evidence>
<sequence>MASPFPVDKFELSADEMDGVGSNALFGTTTGGRGFTFDDVILLPGQVDFGVTDITLETQLTRNIKLNMPLVSSPMDSVTEHLMAINMALHGGIGFIHRGNTIAEQAEEVRLVKRYKSGFITEPFCLAPSNTIADVDRMTAEKGFTGVPITENGDGHGKLLGMVTSRDVDFIEDRSRELSSVMTPLSDLYTLQESCSLEEANKELRESKRGKIPVVDGEGNLVSLVSRKDLLKNRDFPDSSKDKNDRLMVGASVGIADVDEAKERMAALVEAGVDVITLESRHPDIDREVELIKFAKSNFPELDVIGGNIVTARQMEELVKAGVDAVRVGMGVASIATGQLVKAVGRPQMSAVFHVSRIAHSHGIPVIADGGIANSGCAIKALSLGASTVMMGSLLAGTEESPGQYYFQDGLRLKKYRGNHSRDALVSEGLQDSGDVPLVSTGVSGAVVDKGSVRRFLPYQTQSIRHGLQDLGVRSLAALHDSLYDQTLRFEIRSSAAQKEGGVHDLHTFVRNYVH</sequence>
<dbReference type="Pfam" id="PF00571">
    <property type="entry name" value="CBS"/>
    <property type="match status" value="2"/>
</dbReference>
<comment type="pathway">
    <text evidence="10">Purine metabolism; XMP biosynthesis via de novo pathway; XMP from IMP: step 1/1.</text>
</comment>
<dbReference type="InterPro" id="IPR000644">
    <property type="entry name" value="CBS_dom"/>
</dbReference>
<reference evidence="16 17" key="1">
    <citation type="submission" date="2017-12" db="EMBL/GenBank/DDBJ databases">
        <title>Sequencing, de novo assembly and annotation of complete genome of a new Thraustochytrid species, strain FCC1311.</title>
        <authorList>
            <person name="Sedici K."/>
            <person name="Godart F."/>
            <person name="Aiese Cigliano R."/>
            <person name="Sanseverino W."/>
            <person name="Barakat M."/>
            <person name="Ortet P."/>
            <person name="Marechal E."/>
            <person name="Cagnac O."/>
            <person name="Amato A."/>
        </authorList>
    </citation>
    <scope>NUCLEOTIDE SEQUENCE [LARGE SCALE GENOMIC DNA]</scope>
</reference>
<proteinExistence type="inferred from homology"/>
<dbReference type="PANTHER" id="PTHR11911">
    <property type="entry name" value="INOSINE-5-MONOPHOSPHATE DEHYDROGENASE RELATED"/>
    <property type="match status" value="1"/>
</dbReference>
<comment type="catalytic activity">
    <reaction evidence="10">
        <text>IMP + NAD(+) + H2O = XMP + NADH + H(+)</text>
        <dbReference type="Rhea" id="RHEA:11708"/>
        <dbReference type="ChEBI" id="CHEBI:15377"/>
        <dbReference type="ChEBI" id="CHEBI:15378"/>
        <dbReference type="ChEBI" id="CHEBI:57464"/>
        <dbReference type="ChEBI" id="CHEBI:57540"/>
        <dbReference type="ChEBI" id="CHEBI:57945"/>
        <dbReference type="ChEBI" id="CHEBI:58053"/>
        <dbReference type="EC" id="1.1.1.205"/>
    </reaction>
</comment>
<feature type="binding site" description="in other chain" evidence="10 12">
    <location>
        <position position="331"/>
    </location>
    <ligand>
        <name>K(+)</name>
        <dbReference type="ChEBI" id="CHEBI:29103"/>
        <note>ligand shared between two tetrameric partners</note>
    </ligand>
</feature>
<dbReference type="EMBL" id="BEYU01000057">
    <property type="protein sequence ID" value="GBG29399.1"/>
    <property type="molecule type" value="Genomic_DNA"/>
</dbReference>
<comment type="subunit">
    <text evidence="10">Homotetramer.</text>
</comment>
<evidence type="ECO:0000256" key="8">
    <source>
        <dbReference type="ARBA" id="ARBA00023122"/>
    </source>
</evidence>
<protein>
    <recommendedName>
        <fullName evidence="10">Inosine-5'-monophosphate dehydrogenase</fullName>
        <shortName evidence="10">IMP dehydrogenase</shortName>
        <shortName evidence="10">IMPD</shortName>
        <shortName evidence="10">IMPDH</shortName>
        <ecNumber evidence="10">1.1.1.205</ecNumber>
    </recommendedName>
</protein>
<keyword evidence="2 10" id="KW-0479">Metal-binding</keyword>
<keyword evidence="5 10" id="KW-0630">Potassium</keyword>
<comment type="subcellular location">
    <subcellularLocation>
        <location evidence="10">Cytoplasm</location>
    </subcellularLocation>
</comment>
<feature type="domain" description="CBS" evidence="15">
    <location>
        <begin position="119"/>
        <end position="178"/>
    </location>
</feature>
<keyword evidence="10" id="KW-0963">Cytoplasm</keyword>
<gene>
    <name evidence="16" type="ORF">FCC1311_056202</name>
</gene>
<dbReference type="EC" id="1.1.1.205" evidence="10"/>
<dbReference type="InterPro" id="IPR005990">
    <property type="entry name" value="IMP_DH"/>
</dbReference>
<dbReference type="InterPro" id="IPR001093">
    <property type="entry name" value="IMP_DH_GMPRt"/>
</dbReference>
<keyword evidence="4 10" id="KW-0658">Purine biosynthesis</keyword>
<comment type="activity regulation">
    <text evidence="10">Mycophenolic acid (MPA) is a non-competitive inhibitor that prevents formation of the closed enzyme conformation by binding to the same site as the amobile flap. In contrast, mizoribine monophosphate (MZP) is a competitive inhibitor that induces the closed conformation. MPA is a potent inhibitor of mammalian IMPDHs but a poor inhibitor of the bacterial enzymes. MZP is a more potent inhibitor of bacterial IMPDH.</text>
</comment>
<dbReference type="SMART" id="SM00116">
    <property type="entry name" value="CBS"/>
    <property type="match status" value="2"/>
</dbReference>
<evidence type="ECO:0000259" key="15">
    <source>
        <dbReference type="PROSITE" id="PS51371"/>
    </source>
</evidence>
<evidence type="ECO:0000256" key="13">
    <source>
        <dbReference type="PROSITE-ProRule" id="PRU00703"/>
    </source>
</evidence>
<dbReference type="AlphaFoldDB" id="A0A2R5GGC7"/>
<dbReference type="InterPro" id="IPR046342">
    <property type="entry name" value="CBS_dom_sf"/>
</dbReference>
<feature type="binding site" evidence="10">
    <location>
        <begin position="369"/>
        <end position="371"/>
    </location>
    <ligand>
        <name>IMP</name>
        <dbReference type="ChEBI" id="CHEBI:58053"/>
    </ligand>
</feature>
<dbReference type="NCBIfam" id="TIGR01302">
    <property type="entry name" value="IMP_dehydrog"/>
    <property type="match status" value="1"/>
</dbReference>
<evidence type="ECO:0000313" key="16">
    <source>
        <dbReference type="EMBL" id="GBG29399.1"/>
    </source>
</evidence>
<dbReference type="FunFam" id="3.20.20.70:FF:000086">
    <property type="entry name" value="IMP dehydrogenase, putative"/>
    <property type="match status" value="1"/>
</dbReference>
<feature type="binding site" evidence="10">
    <location>
        <position position="334"/>
    </location>
    <ligand>
        <name>IMP</name>
        <dbReference type="ChEBI" id="CHEBI:58053"/>
    </ligand>
</feature>
<comment type="similarity">
    <text evidence="1 10 14">Belongs to the IMPDH/GMPR family.</text>
</comment>
<dbReference type="PANTHER" id="PTHR11911:SF111">
    <property type="entry name" value="INOSINE-5'-MONOPHOSPHATE DEHYDROGENASE"/>
    <property type="match status" value="1"/>
</dbReference>
<evidence type="ECO:0000256" key="5">
    <source>
        <dbReference type="ARBA" id="ARBA00022958"/>
    </source>
</evidence>
<comment type="caution">
    <text evidence="10">Lacks conserved residue(s) required for the propagation of feature annotation.</text>
</comment>
<accession>A0A2R5GGC7</accession>
<dbReference type="GO" id="GO:0006177">
    <property type="term" value="P:GMP biosynthetic process"/>
    <property type="evidence" value="ECO:0007669"/>
    <property type="project" value="UniProtKB-UniRule"/>
</dbReference>
<evidence type="ECO:0000256" key="12">
    <source>
        <dbReference type="PIRSR" id="PIRSR000130-4"/>
    </source>
</evidence>
<dbReference type="GO" id="GO:0046872">
    <property type="term" value="F:metal ion binding"/>
    <property type="evidence" value="ECO:0007669"/>
    <property type="project" value="UniProtKB-UniRule"/>
</dbReference>
<organism evidence="16 17">
    <name type="scientific">Hondaea fermentalgiana</name>
    <dbReference type="NCBI Taxonomy" id="2315210"/>
    <lineage>
        <taxon>Eukaryota</taxon>
        <taxon>Sar</taxon>
        <taxon>Stramenopiles</taxon>
        <taxon>Bigyra</taxon>
        <taxon>Labyrinthulomycetes</taxon>
        <taxon>Thraustochytrida</taxon>
        <taxon>Thraustochytriidae</taxon>
        <taxon>Hondaea</taxon>
    </lineage>
</organism>
<evidence type="ECO:0000256" key="10">
    <source>
        <dbReference type="HAMAP-Rule" id="MF_03156"/>
    </source>
</evidence>
<evidence type="ECO:0000256" key="2">
    <source>
        <dbReference type="ARBA" id="ARBA00022723"/>
    </source>
</evidence>
<dbReference type="Proteomes" id="UP000241890">
    <property type="component" value="Unassembled WGS sequence"/>
</dbReference>
<evidence type="ECO:0000256" key="14">
    <source>
        <dbReference type="RuleBase" id="RU003927"/>
    </source>
</evidence>
<comment type="function">
    <text evidence="9 10">Catalyzes the conversion of inosine 5'-phosphate (IMP) to xanthosine 5'-phosphate (XMP), the first committed and rate-limiting step in the de novo synthesis of guanine nucleotides, and therefore plays an important role in the regulation of cell growth.</text>
</comment>
<dbReference type="SMART" id="SM01240">
    <property type="entry name" value="IMPDH"/>
    <property type="match status" value="1"/>
</dbReference>
<feature type="domain" description="CBS" evidence="15">
    <location>
        <begin position="182"/>
        <end position="240"/>
    </location>
</feature>
<dbReference type="GO" id="GO:0005737">
    <property type="term" value="C:cytoplasm"/>
    <property type="evidence" value="ECO:0007669"/>
    <property type="project" value="UniProtKB-SubCell"/>
</dbReference>
<keyword evidence="7 10" id="KW-0520">NAD</keyword>
<dbReference type="Pfam" id="PF00478">
    <property type="entry name" value="IMPDH"/>
    <property type="match status" value="1"/>
</dbReference>